<proteinExistence type="predicted"/>
<reference evidence="2 3" key="1">
    <citation type="submission" date="2023-05" db="EMBL/GenBank/DDBJ databases">
        <title>B98-5 Cell Line De Novo Hybrid Assembly: An Optical Mapping Approach.</title>
        <authorList>
            <person name="Kananen K."/>
            <person name="Auerbach J.A."/>
            <person name="Kautto E."/>
            <person name="Blachly J.S."/>
        </authorList>
    </citation>
    <scope>NUCLEOTIDE SEQUENCE [LARGE SCALE GENOMIC DNA]</scope>
    <source>
        <strain evidence="2">B95-8</strain>
        <tissue evidence="2">Cell line</tissue>
    </source>
</reference>
<keyword evidence="3" id="KW-1185">Reference proteome</keyword>
<gene>
    <name evidence="2" type="ORF">P7K49_019465</name>
</gene>
<comment type="caution">
    <text evidence="2">The sequence shown here is derived from an EMBL/GenBank/DDBJ whole genome shotgun (WGS) entry which is preliminary data.</text>
</comment>
<dbReference type="Proteomes" id="UP001266305">
    <property type="component" value="Unassembled WGS sequence"/>
</dbReference>
<evidence type="ECO:0000313" key="2">
    <source>
        <dbReference type="EMBL" id="KAK2101799.1"/>
    </source>
</evidence>
<accession>A0ABQ9UYD3</accession>
<protein>
    <submittedName>
        <fullName evidence="2">Uncharacterized protein</fullName>
    </submittedName>
</protein>
<evidence type="ECO:0000256" key="1">
    <source>
        <dbReference type="SAM" id="MobiDB-lite"/>
    </source>
</evidence>
<feature type="region of interest" description="Disordered" evidence="1">
    <location>
        <begin position="19"/>
        <end position="45"/>
    </location>
</feature>
<sequence>MQKTASLVCYLSLSLHDQRDAQKTSGQQVEGKDDGQGFSEQHSVKKEGKGMLCAGMILHDDTEIANGEDTEATPSSPMCIESTESMSAQSGNCKCTHQPVLQPKI</sequence>
<organism evidence="2 3">
    <name type="scientific">Saguinus oedipus</name>
    <name type="common">Cotton-top tamarin</name>
    <name type="synonym">Oedipomidas oedipus</name>
    <dbReference type="NCBI Taxonomy" id="9490"/>
    <lineage>
        <taxon>Eukaryota</taxon>
        <taxon>Metazoa</taxon>
        <taxon>Chordata</taxon>
        <taxon>Craniata</taxon>
        <taxon>Vertebrata</taxon>
        <taxon>Euteleostomi</taxon>
        <taxon>Mammalia</taxon>
        <taxon>Eutheria</taxon>
        <taxon>Euarchontoglires</taxon>
        <taxon>Primates</taxon>
        <taxon>Haplorrhini</taxon>
        <taxon>Platyrrhini</taxon>
        <taxon>Cebidae</taxon>
        <taxon>Callitrichinae</taxon>
        <taxon>Saguinus</taxon>
    </lineage>
</organism>
<dbReference type="EMBL" id="JASSZA010000009">
    <property type="protein sequence ID" value="KAK2101799.1"/>
    <property type="molecule type" value="Genomic_DNA"/>
</dbReference>
<evidence type="ECO:0000313" key="3">
    <source>
        <dbReference type="Proteomes" id="UP001266305"/>
    </source>
</evidence>
<name>A0ABQ9UYD3_SAGOE</name>